<dbReference type="PROSITE" id="PS50011">
    <property type="entry name" value="PROTEIN_KINASE_DOM"/>
    <property type="match status" value="1"/>
</dbReference>
<dbReference type="SUPFAM" id="SSF56112">
    <property type="entry name" value="Protein kinase-like (PK-like)"/>
    <property type="match status" value="1"/>
</dbReference>
<reference evidence="3" key="1">
    <citation type="submission" date="2019-06" db="EMBL/GenBank/DDBJ databases">
        <authorList>
            <person name="Zheng W."/>
        </authorList>
    </citation>
    <scope>NUCLEOTIDE SEQUENCE</scope>
    <source>
        <strain evidence="3">QDHG01</strain>
    </source>
</reference>
<dbReference type="InterPro" id="IPR000719">
    <property type="entry name" value="Prot_kinase_dom"/>
</dbReference>
<dbReference type="GO" id="GO:0004672">
    <property type="term" value="F:protein kinase activity"/>
    <property type="evidence" value="ECO:0007669"/>
    <property type="project" value="InterPro"/>
</dbReference>
<organism evidence="3 4">
    <name type="scientific">Halteria grandinella</name>
    <dbReference type="NCBI Taxonomy" id="5974"/>
    <lineage>
        <taxon>Eukaryota</taxon>
        <taxon>Sar</taxon>
        <taxon>Alveolata</taxon>
        <taxon>Ciliophora</taxon>
        <taxon>Intramacronucleata</taxon>
        <taxon>Spirotrichea</taxon>
        <taxon>Stichotrichia</taxon>
        <taxon>Sporadotrichida</taxon>
        <taxon>Halteriidae</taxon>
        <taxon>Halteria</taxon>
    </lineage>
</organism>
<keyword evidence="4" id="KW-1185">Reference proteome</keyword>
<dbReference type="AlphaFoldDB" id="A0A8J8NFR7"/>
<dbReference type="EMBL" id="RRYP01017343">
    <property type="protein sequence ID" value="TNV74172.1"/>
    <property type="molecule type" value="Genomic_DNA"/>
</dbReference>
<dbReference type="PANTHER" id="PTHR24347">
    <property type="entry name" value="SERINE/THREONINE-PROTEIN KINASE"/>
    <property type="match status" value="1"/>
</dbReference>
<name>A0A8J8NFR7_HALGN</name>
<gene>
    <name evidence="3" type="ORF">FGO68_gene2585</name>
</gene>
<dbReference type="GO" id="GO:0005524">
    <property type="term" value="F:ATP binding"/>
    <property type="evidence" value="ECO:0007669"/>
    <property type="project" value="InterPro"/>
</dbReference>
<dbReference type="Gene3D" id="1.10.510.10">
    <property type="entry name" value="Transferase(Phosphotransferase) domain 1"/>
    <property type="match status" value="1"/>
</dbReference>
<proteinExistence type="predicted"/>
<dbReference type="Proteomes" id="UP000785679">
    <property type="component" value="Unassembled WGS sequence"/>
</dbReference>
<feature type="domain" description="Protein kinase" evidence="2">
    <location>
        <begin position="220"/>
        <end position="576"/>
    </location>
</feature>
<dbReference type="InterPro" id="IPR008271">
    <property type="entry name" value="Ser/Thr_kinase_AS"/>
</dbReference>
<evidence type="ECO:0000256" key="1">
    <source>
        <dbReference type="SAM" id="MobiDB-lite"/>
    </source>
</evidence>
<dbReference type="PROSITE" id="PS00108">
    <property type="entry name" value="PROTEIN_KINASE_ST"/>
    <property type="match status" value="1"/>
</dbReference>
<protein>
    <recommendedName>
        <fullName evidence="2">Protein kinase domain-containing protein</fullName>
    </recommendedName>
</protein>
<dbReference type="InterPro" id="IPR011009">
    <property type="entry name" value="Kinase-like_dom_sf"/>
</dbReference>
<comment type="caution">
    <text evidence="3">The sequence shown here is derived from an EMBL/GenBank/DDBJ whole genome shotgun (WGS) entry which is preliminary data.</text>
</comment>
<dbReference type="Pfam" id="PF00069">
    <property type="entry name" value="Pkinase"/>
    <property type="match status" value="1"/>
</dbReference>
<dbReference type="SMART" id="SM00220">
    <property type="entry name" value="S_TKc"/>
    <property type="match status" value="1"/>
</dbReference>
<sequence length="606" mass="68406">MERPTNQQKPLIPHSVEKSAPSSQIKEYPSYQSFLEIRQPLSNEGARIRGIVRLHFRGEGKKERSDLTQIHNGIKNSSVCLVAKDNELSENSIIQYESCLVHLGEQGTLSIDESQRNILSADVSFWVLEQIGIAAGKDCQIAPIQTSLCISPPLAKNKAQLATYQINNMDEQRLCSGSKGPPALLKIEITLNHDWGVNQQFLQLLESLCITKSPSLDKSYQFERLLCKGGQSVVDLYSMRVRQVNPVLYPSIDPICDKINNQHQICEQIEESRAKWETEKPNKTYFAIKSVRLPKVWNDSLNRQEGIKLTCNELSQILIFGNAAELKLFHKKEQKALDELQTILREIIILRQFKGVKGIIQLKGLYYQEGRSLIKLVFEFAQGGTLFDLMQSINKGYPLDEEMASQIMKKLLTSLTFIHTKDIIHRDLKPANILVITPKSAWSEEQHHQTEVELCIADLGLACHSKISHDLKDEIGTPSYIDPALLNGFQQASTQSDIFSLGSILFNLLSGRLLFPGTHAQNILENNKNLDPIPFVQKYLPKGKISNECEDLLCWMLSMDPSERPTAQECLDHSWFSMGGRVNLASDKGFFTCQQELFPGLMPASK</sequence>
<dbReference type="OrthoDB" id="1668230at2759"/>
<evidence type="ECO:0000313" key="4">
    <source>
        <dbReference type="Proteomes" id="UP000785679"/>
    </source>
</evidence>
<dbReference type="Gene3D" id="3.30.200.20">
    <property type="entry name" value="Phosphorylase Kinase, domain 1"/>
    <property type="match status" value="1"/>
</dbReference>
<accession>A0A8J8NFR7</accession>
<feature type="region of interest" description="Disordered" evidence="1">
    <location>
        <begin position="1"/>
        <end position="23"/>
    </location>
</feature>
<evidence type="ECO:0000313" key="3">
    <source>
        <dbReference type="EMBL" id="TNV74172.1"/>
    </source>
</evidence>
<evidence type="ECO:0000259" key="2">
    <source>
        <dbReference type="PROSITE" id="PS50011"/>
    </source>
</evidence>